<dbReference type="Proteomes" id="UP001281656">
    <property type="component" value="Unassembled WGS sequence"/>
</dbReference>
<dbReference type="RefSeq" id="WP_318796465.1">
    <property type="nucleotide sequence ID" value="NZ_JARUJP010000001.1"/>
</dbReference>
<sequence>MDVLILLLIIILVIFISRNNLKKRTEELTNNLENFNKEIRKSFTDMCEIKQEELLNSLTPKHRNILNSILENNFNYAGNHWAIQQQIFQQQELFMELNKVREARK</sequence>
<comment type="caution">
    <text evidence="1">The sequence shown here is derived from an EMBL/GenBank/DDBJ whole genome shotgun (WGS) entry which is preliminary data.</text>
</comment>
<dbReference type="EMBL" id="JARUJP010000001">
    <property type="protein sequence ID" value="MDW8799779.1"/>
    <property type="molecule type" value="Genomic_DNA"/>
</dbReference>
<name>A0ABU4JNR0_9CLOT</name>
<accession>A0ABU4JNR0</accession>
<keyword evidence="2" id="KW-1185">Reference proteome</keyword>
<organism evidence="1 2">
    <name type="scientific">Clostridium tanneri</name>
    <dbReference type="NCBI Taxonomy" id="3037988"/>
    <lineage>
        <taxon>Bacteria</taxon>
        <taxon>Bacillati</taxon>
        <taxon>Bacillota</taxon>
        <taxon>Clostridia</taxon>
        <taxon>Eubacteriales</taxon>
        <taxon>Clostridiaceae</taxon>
        <taxon>Clostridium</taxon>
    </lineage>
</organism>
<evidence type="ECO:0000313" key="2">
    <source>
        <dbReference type="Proteomes" id="UP001281656"/>
    </source>
</evidence>
<proteinExistence type="predicted"/>
<reference evidence="1 2" key="1">
    <citation type="submission" date="2023-04" db="EMBL/GenBank/DDBJ databases">
        <title>Clostridium tannerae sp. nov., isolated from the fecal material of an alpaca.</title>
        <authorList>
            <person name="Miller S."/>
            <person name="Hendry M."/>
            <person name="King J."/>
            <person name="Sankaranarayanan K."/>
            <person name="Lawson P.A."/>
        </authorList>
    </citation>
    <scope>NUCLEOTIDE SEQUENCE [LARGE SCALE GENOMIC DNA]</scope>
    <source>
        <strain evidence="1 2">A1-XYC3</strain>
    </source>
</reference>
<evidence type="ECO:0000313" key="1">
    <source>
        <dbReference type="EMBL" id="MDW8799779.1"/>
    </source>
</evidence>
<protein>
    <submittedName>
        <fullName evidence="1">Uncharacterized protein</fullName>
    </submittedName>
</protein>
<gene>
    <name evidence="1" type="ORF">P8V03_01250</name>
</gene>